<feature type="region of interest" description="Disordered" evidence="1">
    <location>
        <begin position="54"/>
        <end position="138"/>
    </location>
</feature>
<reference evidence="4" key="1">
    <citation type="submission" date="2016-03" db="UniProtKB">
        <authorList>
            <consortium name="WormBaseParasite"/>
        </authorList>
    </citation>
    <scope>IDENTIFICATION</scope>
</reference>
<evidence type="ECO:0000313" key="3">
    <source>
        <dbReference type="Proteomes" id="UP000038045"/>
    </source>
</evidence>
<organism evidence="3 4">
    <name type="scientific">Parastrongyloides trichosuri</name>
    <name type="common">Possum-specific nematode worm</name>
    <dbReference type="NCBI Taxonomy" id="131310"/>
    <lineage>
        <taxon>Eukaryota</taxon>
        <taxon>Metazoa</taxon>
        <taxon>Ecdysozoa</taxon>
        <taxon>Nematoda</taxon>
        <taxon>Chromadorea</taxon>
        <taxon>Rhabditida</taxon>
        <taxon>Tylenchina</taxon>
        <taxon>Panagrolaimomorpha</taxon>
        <taxon>Strongyloidoidea</taxon>
        <taxon>Strongyloididae</taxon>
        <taxon>Parastrongyloides</taxon>
    </lineage>
</organism>
<feature type="chain" id="PRO_5007256257" evidence="2">
    <location>
        <begin position="21"/>
        <end position="138"/>
    </location>
</feature>
<accession>A0A0N4Z6C7</accession>
<feature type="compositionally biased region" description="Pro residues" evidence="1">
    <location>
        <begin position="90"/>
        <end position="109"/>
    </location>
</feature>
<proteinExistence type="predicted"/>
<dbReference type="WBParaSite" id="PTRK_0000272000.1">
    <property type="protein sequence ID" value="PTRK_0000272000.1"/>
    <property type="gene ID" value="PTRK_0000272000"/>
</dbReference>
<dbReference type="AlphaFoldDB" id="A0A0N4Z6C7"/>
<protein>
    <submittedName>
        <fullName evidence="4">Uncharacterized protein</fullName>
    </submittedName>
</protein>
<sequence length="138" mass="15238">MVSLHSKLFYILVLIVAVSAFYYPEKLRDDEASQTLEKRDVEKAISLNASESSGLLVQEQKKHSVSIIRPMPRPGPPGLRRPGRPGLRRPGPPGLRRPGPPGLRRPGPPGGGRRPLPPKKRPSPPRRTTPCPPGRRPF</sequence>
<name>A0A0N4Z6C7_PARTI</name>
<evidence type="ECO:0000256" key="2">
    <source>
        <dbReference type="SAM" id="SignalP"/>
    </source>
</evidence>
<evidence type="ECO:0000313" key="4">
    <source>
        <dbReference type="WBParaSite" id="PTRK_0000272000.1"/>
    </source>
</evidence>
<evidence type="ECO:0000256" key="1">
    <source>
        <dbReference type="SAM" id="MobiDB-lite"/>
    </source>
</evidence>
<keyword evidence="2" id="KW-0732">Signal</keyword>
<feature type="compositionally biased region" description="Pro residues" evidence="1">
    <location>
        <begin position="125"/>
        <end position="138"/>
    </location>
</feature>
<keyword evidence="3" id="KW-1185">Reference proteome</keyword>
<feature type="signal peptide" evidence="2">
    <location>
        <begin position="1"/>
        <end position="20"/>
    </location>
</feature>
<dbReference type="Proteomes" id="UP000038045">
    <property type="component" value="Unplaced"/>
</dbReference>